<feature type="region of interest" description="Disordered" evidence="1">
    <location>
        <begin position="1"/>
        <end position="25"/>
    </location>
</feature>
<sequence length="83" mass="9458">MKNNASRYRNSSKNNLSEIKKESTNQVHDKQLLSMILLTNNEVFHQLVIYPGHPGLQPFTLDDNATLTLLLTKITQGSTIQYQ</sequence>
<dbReference type="InParanoid" id="A0A1S0UA08"/>
<dbReference type="RefSeq" id="XP_003136626.2">
    <property type="nucleotide sequence ID" value="XM_003136578.2"/>
</dbReference>
<dbReference type="EMBL" id="JH712215">
    <property type="protein sequence ID" value="EFO27448.2"/>
    <property type="molecule type" value="Genomic_DNA"/>
</dbReference>
<dbReference type="KEGG" id="loa:LOAG_01038"/>
<reference evidence="2" key="1">
    <citation type="submission" date="2012-04" db="EMBL/GenBank/DDBJ databases">
        <title>The Genome Sequence of Loa loa.</title>
        <authorList>
            <consortium name="The Broad Institute Genome Sequencing Platform"/>
            <consortium name="Broad Institute Genome Sequencing Center for Infectious Disease"/>
            <person name="Nutman T.B."/>
            <person name="Fink D.L."/>
            <person name="Russ C."/>
            <person name="Young S."/>
            <person name="Zeng Q."/>
            <person name="Gargeya S."/>
            <person name="Alvarado L."/>
            <person name="Berlin A."/>
            <person name="Chapman S.B."/>
            <person name="Chen Z."/>
            <person name="Freedman E."/>
            <person name="Gellesch M."/>
            <person name="Goldberg J."/>
            <person name="Griggs A."/>
            <person name="Gujja S."/>
            <person name="Heilman E.R."/>
            <person name="Heiman D."/>
            <person name="Howarth C."/>
            <person name="Mehta T."/>
            <person name="Neiman D."/>
            <person name="Pearson M."/>
            <person name="Roberts A."/>
            <person name="Saif S."/>
            <person name="Shea T."/>
            <person name="Shenoy N."/>
            <person name="Sisk P."/>
            <person name="Stolte C."/>
            <person name="Sykes S."/>
            <person name="White J."/>
            <person name="Yandava C."/>
            <person name="Haas B."/>
            <person name="Henn M.R."/>
            <person name="Nusbaum C."/>
            <person name="Birren B."/>
        </authorList>
    </citation>
    <scope>NUCLEOTIDE SEQUENCE [LARGE SCALE GENOMIC DNA]</scope>
</reference>
<protein>
    <submittedName>
        <fullName evidence="2">Uncharacterized protein</fullName>
    </submittedName>
</protein>
<proteinExistence type="predicted"/>
<accession>A0A1S0UA08</accession>
<evidence type="ECO:0000313" key="2">
    <source>
        <dbReference type="EMBL" id="EFO27448.2"/>
    </source>
</evidence>
<dbReference type="GeneID" id="9938410"/>
<gene>
    <name evidence="2" type="ORF">LOAG_01038</name>
</gene>
<evidence type="ECO:0000256" key="1">
    <source>
        <dbReference type="SAM" id="MobiDB-lite"/>
    </source>
</evidence>
<feature type="compositionally biased region" description="Polar residues" evidence="1">
    <location>
        <begin position="1"/>
        <end position="17"/>
    </location>
</feature>
<organism evidence="2">
    <name type="scientific">Loa loa</name>
    <name type="common">Eye worm</name>
    <name type="synonym">Filaria loa</name>
    <dbReference type="NCBI Taxonomy" id="7209"/>
    <lineage>
        <taxon>Eukaryota</taxon>
        <taxon>Metazoa</taxon>
        <taxon>Ecdysozoa</taxon>
        <taxon>Nematoda</taxon>
        <taxon>Chromadorea</taxon>
        <taxon>Rhabditida</taxon>
        <taxon>Spirurina</taxon>
        <taxon>Spiruromorpha</taxon>
        <taxon>Filarioidea</taxon>
        <taxon>Onchocercidae</taxon>
        <taxon>Loa</taxon>
    </lineage>
</organism>
<dbReference type="CTD" id="9938410"/>
<dbReference type="AlphaFoldDB" id="A0A1S0UA08"/>
<name>A0A1S0UA08_LOALO</name>